<feature type="transmembrane region" description="Helical" evidence="2">
    <location>
        <begin position="20"/>
        <end position="41"/>
    </location>
</feature>
<evidence type="ECO:0000256" key="2">
    <source>
        <dbReference type="SAM" id="Phobius"/>
    </source>
</evidence>
<feature type="domain" description="CusB-like beta-barrel" evidence="4">
    <location>
        <begin position="263"/>
        <end position="305"/>
    </location>
</feature>
<dbReference type="EMBL" id="VITN01000002">
    <property type="protein sequence ID" value="TWB23728.1"/>
    <property type="molecule type" value="Genomic_DNA"/>
</dbReference>
<organism evidence="5 6">
    <name type="scientific">Nitrospirillum amazonense</name>
    <dbReference type="NCBI Taxonomy" id="28077"/>
    <lineage>
        <taxon>Bacteria</taxon>
        <taxon>Pseudomonadati</taxon>
        <taxon>Pseudomonadota</taxon>
        <taxon>Alphaproteobacteria</taxon>
        <taxon>Rhodospirillales</taxon>
        <taxon>Azospirillaceae</taxon>
        <taxon>Nitrospirillum</taxon>
    </lineage>
</organism>
<dbReference type="Gene3D" id="2.40.30.170">
    <property type="match status" value="1"/>
</dbReference>
<dbReference type="PANTHER" id="PTHR30386:SF24">
    <property type="entry name" value="MULTIDRUG RESISTANCE EFFLUX PUMP"/>
    <property type="match status" value="1"/>
</dbReference>
<evidence type="ECO:0000313" key="5">
    <source>
        <dbReference type="EMBL" id="TWB23728.1"/>
    </source>
</evidence>
<keyword evidence="2" id="KW-0472">Membrane</keyword>
<accession>A0A560FQ41</accession>
<dbReference type="Gene3D" id="1.10.287.470">
    <property type="entry name" value="Helix hairpin bin"/>
    <property type="match status" value="1"/>
</dbReference>
<gene>
    <name evidence="5" type="ORF">FBZ89_102485</name>
</gene>
<dbReference type="InterPro" id="IPR058792">
    <property type="entry name" value="Beta-barrel_RND_2"/>
</dbReference>
<dbReference type="RefSeq" id="WP_246172041.1">
    <property type="nucleotide sequence ID" value="NZ_VITN01000002.1"/>
</dbReference>
<dbReference type="AlphaFoldDB" id="A0A560FQ41"/>
<feature type="domain" description="Multidrug resistance protein MdtA-like barrel-sandwich hybrid" evidence="3">
    <location>
        <begin position="66"/>
        <end position="255"/>
    </location>
</feature>
<dbReference type="Pfam" id="PF25954">
    <property type="entry name" value="Beta-barrel_RND_2"/>
    <property type="match status" value="1"/>
</dbReference>
<keyword evidence="2" id="KW-1133">Transmembrane helix</keyword>
<sequence>MDTTATPPGNAPAGHPWLPSVLRTLVLAGAGVLVWVVAGHWDRWLGGARHQSSSDAYLTGDLTPLSAKVAGYVQTVAVDDFQAVRKGDLIAQIEPSDYQAQLDLAQASLAAAQAALANLANQKDVQRALVHQAEAGIAGATADVTRTRLEAARQRDLLRTRIAGTEQKVEQADADAAKAVAQSQLATAQLAQQKAQLASLDVQERQLTAQVREGEAQLALARNNLAYTRIVAPADGMVGQRQVRPGQFVNVGTQVIGVMALPKVWVVANYKETQMTHVRVGDPATVTVDAFPDLRLHGHVDSWSPGTGSVFTLLPPDNATGNFTKVVQRVPVKIVLDPVPALGTLVRPGMSVVSTIDVNDRQ</sequence>
<comment type="caution">
    <text evidence="5">The sequence shown here is derived from an EMBL/GenBank/DDBJ whole genome shotgun (WGS) entry which is preliminary data.</text>
</comment>
<evidence type="ECO:0000313" key="6">
    <source>
        <dbReference type="Proteomes" id="UP000319859"/>
    </source>
</evidence>
<evidence type="ECO:0000259" key="4">
    <source>
        <dbReference type="Pfam" id="PF25954"/>
    </source>
</evidence>
<proteinExistence type="predicted"/>
<evidence type="ECO:0000256" key="1">
    <source>
        <dbReference type="SAM" id="Coils"/>
    </source>
</evidence>
<dbReference type="PANTHER" id="PTHR30386">
    <property type="entry name" value="MEMBRANE FUSION SUBUNIT OF EMRAB-TOLC MULTIDRUG EFFLUX PUMP"/>
    <property type="match status" value="1"/>
</dbReference>
<dbReference type="Proteomes" id="UP000319859">
    <property type="component" value="Unassembled WGS sequence"/>
</dbReference>
<dbReference type="InterPro" id="IPR050739">
    <property type="entry name" value="MFP"/>
</dbReference>
<dbReference type="Pfam" id="PF25917">
    <property type="entry name" value="BSH_RND"/>
    <property type="match status" value="1"/>
</dbReference>
<keyword evidence="1" id="KW-0175">Coiled coil</keyword>
<reference evidence="5 6" key="1">
    <citation type="submission" date="2019-06" db="EMBL/GenBank/DDBJ databases">
        <title>Genomic Encyclopedia of Type Strains, Phase IV (KMG-V): Genome sequencing to study the core and pangenomes of soil and plant-associated prokaryotes.</title>
        <authorList>
            <person name="Whitman W."/>
        </authorList>
    </citation>
    <scope>NUCLEOTIDE SEQUENCE [LARGE SCALE GENOMIC DNA]</scope>
    <source>
        <strain evidence="5 6">BR 11880</strain>
    </source>
</reference>
<protein>
    <submittedName>
        <fullName evidence="5">Membrane fusion protein (Multidrug efflux system)</fullName>
    </submittedName>
</protein>
<dbReference type="SUPFAM" id="SSF111369">
    <property type="entry name" value="HlyD-like secretion proteins"/>
    <property type="match status" value="2"/>
</dbReference>
<feature type="coiled-coil region" evidence="1">
    <location>
        <begin position="155"/>
        <end position="224"/>
    </location>
</feature>
<dbReference type="Gene3D" id="2.40.50.100">
    <property type="match status" value="1"/>
</dbReference>
<name>A0A560FQ41_9PROT</name>
<keyword evidence="2" id="KW-0812">Transmembrane</keyword>
<evidence type="ECO:0000259" key="3">
    <source>
        <dbReference type="Pfam" id="PF25917"/>
    </source>
</evidence>
<dbReference type="InterPro" id="IPR058625">
    <property type="entry name" value="MdtA-like_BSH"/>
</dbReference>
<dbReference type="GO" id="GO:0055085">
    <property type="term" value="P:transmembrane transport"/>
    <property type="evidence" value="ECO:0007669"/>
    <property type="project" value="InterPro"/>
</dbReference>